<dbReference type="InterPro" id="IPR036291">
    <property type="entry name" value="NAD(P)-bd_dom_sf"/>
</dbReference>
<dbReference type="EMBL" id="JAHHIF010000064">
    <property type="protein sequence ID" value="MBW4548545.1"/>
    <property type="molecule type" value="Genomic_DNA"/>
</dbReference>
<proteinExistence type="predicted"/>
<dbReference type="Pfam" id="PF13561">
    <property type="entry name" value="adh_short_C2"/>
    <property type="match status" value="1"/>
</dbReference>
<dbReference type="Gene3D" id="3.40.50.720">
    <property type="entry name" value="NAD(P)-binding Rossmann-like Domain"/>
    <property type="match status" value="1"/>
</dbReference>
<accession>A0A951PQV3</accession>
<comment type="caution">
    <text evidence="1">The sequence shown here is derived from an EMBL/GenBank/DDBJ whole genome shotgun (WGS) entry which is preliminary data.</text>
</comment>
<reference evidence="1" key="1">
    <citation type="submission" date="2021-05" db="EMBL/GenBank/DDBJ databases">
        <authorList>
            <person name="Pietrasiak N."/>
            <person name="Ward R."/>
            <person name="Stajich J.E."/>
            <person name="Kurbessoian T."/>
        </authorList>
    </citation>
    <scope>NUCLEOTIDE SEQUENCE</scope>
    <source>
        <strain evidence="1">CPER-KK1</strain>
    </source>
</reference>
<protein>
    <submittedName>
        <fullName evidence="1">SDR family oxidoreductase</fullName>
    </submittedName>
</protein>
<dbReference type="InterPro" id="IPR002347">
    <property type="entry name" value="SDR_fam"/>
</dbReference>
<name>A0A951PQV3_9CYAN</name>
<sequence>MTALGRYGQGDEVAGMVSYLASSEAAFVTGASLKIDGGYTA</sequence>
<dbReference type="Proteomes" id="UP000753908">
    <property type="component" value="Unassembled WGS sequence"/>
</dbReference>
<reference evidence="1" key="2">
    <citation type="journal article" date="2022" name="Microbiol. Resour. Announc.">
        <title>Metagenome Sequencing to Explore Phylogenomics of Terrestrial Cyanobacteria.</title>
        <authorList>
            <person name="Ward R.D."/>
            <person name="Stajich J.E."/>
            <person name="Johansen J.R."/>
            <person name="Huntemann M."/>
            <person name="Clum A."/>
            <person name="Foster B."/>
            <person name="Foster B."/>
            <person name="Roux S."/>
            <person name="Palaniappan K."/>
            <person name="Varghese N."/>
            <person name="Mukherjee S."/>
            <person name="Reddy T.B.K."/>
            <person name="Daum C."/>
            <person name="Copeland A."/>
            <person name="Chen I.A."/>
            <person name="Ivanova N.N."/>
            <person name="Kyrpides N.C."/>
            <person name="Shapiro N."/>
            <person name="Eloe-Fadrosh E.A."/>
            <person name="Pietrasiak N."/>
        </authorList>
    </citation>
    <scope>NUCLEOTIDE SEQUENCE</scope>
    <source>
        <strain evidence="1">CPER-KK1</strain>
    </source>
</reference>
<dbReference type="AlphaFoldDB" id="A0A951PQV3"/>
<evidence type="ECO:0000313" key="1">
    <source>
        <dbReference type="EMBL" id="MBW4548545.1"/>
    </source>
</evidence>
<evidence type="ECO:0000313" key="2">
    <source>
        <dbReference type="Proteomes" id="UP000753908"/>
    </source>
</evidence>
<gene>
    <name evidence="1" type="ORF">KME25_29540</name>
</gene>
<dbReference type="SUPFAM" id="SSF51735">
    <property type="entry name" value="NAD(P)-binding Rossmann-fold domains"/>
    <property type="match status" value="1"/>
</dbReference>
<organism evidence="1 2">
    <name type="scientific">Symplocastrum torsivum CPER-KK1</name>
    <dbReference type="NCBI Taxonomy" id="450513"/>
    <lineage>
        <taxon>Bacteria</taxon>
        <taxon>Bacillati</taxon>
        <taxon>Cyanobacteriota</taxon>
        <taxon>Cyanophyceae</taxon>
        <taxon>Oscillatoriophycideae</taxon>
        <taxon>Oscillatoriales</taxon>
        <taxon>Microcoleaceae</taxon>
        <taxon>Symplocastrum</taxon>
    </lineage>
</organism>